<organism evidence="8 9">
    <name type="scientific">Glutinoglossum americanum</name>
    <dbReference type="NCBI Taxonomy" id="1670608"/>
    <lineage>
        <taxon>Eukaryota</taxon>
        <taxon>Fungi</taxon>
        <taxon>Dikarya</taxon>
        <taxon>Ascomycota</taxon>
        <taxon>Pezizomycotina</taxon>
        <taxon>Geoglossomycetes</taxon>
        <taxon>Geoglossales</taxon>
        <taxon>Geoglossaceae</taxon>
        <taxon>Glutinoglossum</taxon>
    </lineage>
</organism>
<dbReference type="PANTHER" id="PTHR20854:SF4">
    <property type="entry name" value="INOSITOL-1-MONOPHOSPHATASE-RELATED"/>
    <property type="match status" value="1"/>
</dbReference>
<dbReference type="FunFam" id="3.30.540.10:FF:000004">
    <property type="entry name" value="Inositol-1-monophosphatase"/>
    <property type="match status" value="1"/>
</dbReference>
<keyword evidence="5 6" id="KW-0460">Magnesium</keyword>
<dbReference type="GO" id="GO:0008934">
    <property type="term" value="F:inositol monophosphate 1-phosphatase activity"/>
    <property type="evidence" value="ECO:0007669"/>
    <property type="project" value="InterPro"/>
</dbReference>
<evidence type="ECO:0000256" key="7">
    <source>
        <dbReference type="RuleBase" id="RU364068"/>
    </source>
</evidence>
<dbReference type="CDD" id="cd01639">
    <property type="entry name" value="IMPase"/>
    <property type="match status" value="1"/>
</dbReference>
<evidence type="ECO:0000256" key="4">
    <source>
        <dbReference type="ARBA" id="ARBA00022723"/>
    </source>
</evidence>
<dbReference type="PRINTS" id="PR00377">
    <property type="entry name" value="IMPHPHTASES"/>
</dbReference>
<name>A0A9P8I352_9PEZI</name>
<feature type="binding site" evidence="6">
    <location>
        <position position="75"/>
    </location>
    <ligand>
        <name>Mg(2+)</name>
        <dbReference type="ChEBI" id="CHEBI:18420"/>
        <label>1</label>
        <note>catalytic</note>
    </ligand>
</feature>
<dbReference type="AlphaFoldDB" id="A0A9P8I352"/>
<evidence type="ECO:0000256" key="3">
    <source>
        <dbReference type="ARBA" id="ARBA00009759"/>
    </source>
</evidence>
<dbReference type="Gene3D" id="3.30.540.10">
    <property type="entry name" value="Fructose-1,6-Bisphosphatase, subunit A, domain 1"/>
    <property type="match status" value="1"/>
</dbReference>
<dbReference type="InterPro" id="IPR033942">
    <property type="entry name" value="IMPase"/>
</dbReference>
<evidence type="ECO:0000256" key="1">
    <source>
        <dbReference type="ARBA" id="ARBA00001033"/>
    </source>
</evidence>
<evidence type="ECO:0000256" key="5">
    <source>
        <dbReference type="ARBA" id="ARBA00022842"/>
    </source>
</evidence>
<dbReference type="GO" id="GO:0006020">
    <property type="term" value="P:inositol metabolic process"/>
    <property type="evidence" value="ECO:0007669"/>
    <property type="project" value="TreeGrafter"/>
</dbReference>
<dbReference type="Pfam" id="PF00459">
    <property type="entry name" value="Inositol_P"/>
    <property type="match status" value="1"/>
</dbReference>
<evidence type="ECO:0000256" key="2">
    <source>
        <dbReference type="ARBA" id="ARBA00001946"/>
    </source>
</evidence>
<dbReference type="EMBL" id="JAGHQL010000077">
    <property type="protein sequence ID" value="KAH0541496.1"/>
    <property type="molecule type" value="Genomic_DNA"/>
</dbReference>
<evidence type="ECO:0000313" key="8">
    <source>
        <dbReference type="EMBL" id="KAH0541496.1"/>
    </source>
</evidence>
<comment type="cofactor">
    <cofactor evidence="2 6 7">
        <name>Mg(2+)</name>
        <dbReference type="ChEBI" id="CHEBI:18420"/>
    </cofactor>
</comment>
<accession>A0A9P8I352</accession>
<comment type="pathway">
    <text evidence="7">Polyol metabolism; myo-inositol biosynthesis; myo-inositol from D-glucose 6-phosphate: step 2/2.</text>
</comment>
<dbReference type="PANTHER" id="PTHR20854">
    <property type="entry name" value="INOSITOL MONOPHOSPHATASE"/>
    <property type="match status" value="1"/>
</dbReference>
<dbReference type="FunFam" id="3.40.190.80:FF:000012">
    <property type="entry name" value="Inositol-1-monophosphatase"/>
    <property type="match status" value="1"/>
</dbReference>
<gene>
    <name evidence="8" type="ORF">FGG08_004037</name>
</gene>
<keyword evidence="9" id="KW-1185">Reference proteome</keyword>
<dbReference type="GO" id="GO:0046872">
    <property type="term" value="F:metal ion binding"/>
    <property type="evidence" value="ECO:0007669"/>
    <property type="project" value="UniProtKB-KW"/>
</dbReference>
<feature type="binding site" evidence="6">
    <location>
        <position position="96"/>
    </location>
    <ligand>
        <name>Mg(2+)</name>
        <dbReference type="ChEBI" id="CHEBI:18420"/>
        <label>1</label>
        <note>catalytic</note>
    </ligand>
</feature>
<dbReference type="OrthoDB" id="10254945at2759"/>
<proteinExistence type="inferred from homology"/>
<dbReference type="Gene3D" id="3.40.190.80">
    <property type="match status" value="1"/>
</dbReference>
<dbReference type="GO" id="GO:0046854">
    <property type="term" value="P:phosphatidylinositol phosphate biosynthetic process"/>
    <property type="evidence" value="ECO:0007669"/>
    <property type="project" value="InterPro"/>
</dbReference>
<comment type="catalytic activity">
    <reaction evidence="1 7">
        <text>a myo-inositol phosphate + H2O = myo-inositol + phosphate</text>
        <dbReference type="Rhea" id="RHEA:24056"/>
        <dbReference type="ChEBI" id="CHEBI:15377"/>
        <dbReference type="ChEBI" id="CHEBI:17268"/>
        <dbReference type="ChEBI" id="CHEBI:43474"/>
        <dbReference type="ChEBI" id="CHEBI:84139"/>
        <dbReference type="EC" id="3.1.3.25"/>
    </reaction>
</comment>
<dbReference type="EC" id="3.1.3.25" evidence="7"/>
<feature type="binding site" evidence="6">
    <location>
        <position position="234"/>
    </location>
    <ligand>
        <name>Mg(2+)</name>
        <dbReference type="ChEBI" id="CHEBI:18420"/>
        <label>1</label>
        <note>catalytic</note>
    </ligand>
</feature>
<dbReference type="GO" id="GO:0007165">
    <property type="term" value="P:signal transduction"/>
    <property type="evidence" value="ECO:0007669"/>
    <property type="project" value="TreeGrafter"/>
</dbReference>
<dbReference type="SUPFAM" id="SSF56655">
    <property type="entry name" value="Carbohydrate phosphatase"/>
    <property type="match status" value="1"/>
</dbReference>
<evidence type="ECO:0000313" key="9">
    <source>
        <dbReference type="Proteomes" id="UP000698800"/>
    </source>
</evidence>
<reference evidence="8" key="1">
    <citation type="submission" date="2021-03" db="EMBL/GenBank/DDBJ databases">
        <title>Comparative genomics and phylogenomic investigation of the class Geoglossomycetes provide insights into ecological specialization and systematics.</title>
        <authorList>
            <person name="Melie T."/>
            <person name="Pirro S."/>
            <person name="Miller A.N."/>
            <person name="Quandt A."/>
        </authorList>
    </citation>
    <scope>NUCLEOTIDE SEQUENCE</scope>
    <source>
        <strain evidence="8">GBOQ0MN5Z8</strain>
    </source>
</reference>
<feature type="binding site" evidence="6">
    <location>
        <position position="95"/>
    </location>
    <ligand>
        <name>Mg(2+)</name>
        <dbReference type="ChEBI" id="CHEBI:18420"/>
        <label>1</label>
        <note>catalytic</note>
    </ligand>
</feature>
<sequence length="295" mass="32407">MTVVTHEPNLQEIHDFLVELAKKAGEMALAANPSTLTTDSKKNSSDLVTETDQAIEKMVYTALKAKYVNYEFLGEETYQPGMKLTDAPTFICDPIDGTINFVHGFPNVCISLGFTLRKKPVVGVIYNPFQHRMFTAIRGRGAYLNLTTRLPLKAFPEPLMGLTSALVAVEWGSDRSGRNWDTKYKTFRRLAGSAEDGGAMVHSLRCMGSAALNFCAVAAGYVDAYWEGGCWAWDVAAGWIILEEAGGIVVDANPGNWEPTVDGRKYLAIRAAPSGQKEIIEELWSNVVGTYDYTS</sequence>
<evidence type="ECO:0000256" key="6">
    <source>
        <dbReference type="PIRSR" id="PIRSR600760-2"/>
    </source>
</evidence>
<dbReference type="InterPro" id="IPR000760">
    <property type="entry name" value="Inositol_monophosphatase-like"/>
</dbReference>
<keyword evidence="4 6" id="KW-0479">Metal-binding</keyword>
<keyword evidence="7" id="KW-0378">Hydrolase</keyword>
<protein>
    <recommendedName>
        <fullName evidence="7">Inositol-1-monophosphatase</fullName>
        <ecNumber evidence="7">3.1.3.25</ecNumber>
    </recommendedName>
</protein>
<dbReference type="InterPro" id="IPR020550">
    <property type="entry name" value="Inositol_monophosphatase_CS"/>
</dbReference>
<feature type="binding site" evidence="6">
    <location>
        <position position="93"/>
    </location>
    <ligand>
        <name>Mg(2+)</name>
        <dbReference type="ChEBI" id="CHEBI:18420"/>
        <label>2</label>
    </ligand>
</feature>
<dbReference type="Proteomes" id="UP000698800">
    <property type="component" value="Unassembled WGS sequence"/>
</dbReference>
<comment type="similarity">
    <text evidence="3 7">Belongs to the inositol monophosphatase superfamily.</text>
</comment>
<comment type="caution">
    <text evidence="8">The sequence shown here is derived from an EMBL/GenBank/DDBJ whole genome shotgun (WGS) entry which is preliminary data.</text>
</comment>
<dbReference type="PROSITE" id="PS00630">
    <property type="entry name" value="IMP_2"/>
    <property type="match status" value="1"/>
</dbReference>